<sequence>MHLSSRILSAALTAVLAVSALCLPVSAAKYDALTFPDSAGNQVTYVDQQYQDISELPIGAAIILTGMPDYNAAYNDGQYNYVGFNTDKGTWYIRLGSLGSSSVDALKKIVPDDGSITEFTACGVYVGLLAANGLPVVDLAQGQALVYSAQAGGDAVHPLASELPQYQQQIDAARAAQAAAEAAAAQQAAKEAEFTSRGLPYVEYTPTGKMVWIPTRGGTKYHSYSGCSGMIDPQKVDLGYAEARGFGACKRCH</sequence>
<dbReference type="AlphaFoldDB" id="A0A9E2KLK1"/>
<comment type="caution">
    <text evidence="2">The sequence shown here is derived from an EMBL/GenBank/DDBJ whole genome shotgun (WGS) entry which is preliminary data.</text>
</comment>
<dbReference type="Proteomes" id="UP000824178">
    <property type="component" value="Unassembled WGS sequence"/>
</dbReference>
<feature type="chain" id="PRO_5039183265" evidence="1">
    <location>
        <begin position="28"/>
        <end position="253"/>
    </location>
</feature>
<evidence type="ECO:0000313" key="3">
    <source>
        <dbReference type="Proteomes" id="UP000824178"/>
    </source>
</evidence>
<evidence type="ECO:0000313" key="2">
    <source>
        <dbReference type="EMBL" id="MBU3820039.1"/>
    </source>
</evidence>
<accession>A0A9E2KLK1</accession>
<reference evidence="2" key="1">
    <citation type="journal article" date="2021" name="PeerJ">
        <title>Extensive microbial diversity within the chicken gut microbiome revealed by metagenomics and culture.</title>
        <authorList>
            <person name="Gilroy R."/>
            <person name="Ravi A."/>
            <person name="Getino M."/>
            <person name="Pursley I."/>
            <person name="Horton D.L."/>
            <person name="Alikhan N.F."/>
            <person name="Baker D."/>
            <person name="Gharbi K."/>
            <person name="Hall N."/>
            <person name="Watson M."/>
            <person name="Adriaenssens E.M."/>
            <person name="Foster-Nyarko E."/>
            <person name="Jarju S."/>
            <person name="Secka A."/>
            <person name="Antonio M."/>
            <person name="Oren A."/>
            <person name="Chaudhuri R.R."/>
            <person name="La Ragione R."/>
            <person name="Hildebrand F."/>
            <person name="Pallen M.J."/>
        </authorList>
    </citation>
    <scope>NUCLEOTIDE SEQUENCE</scope>
    <source>
        <strain evidence="2">742</strain>
    </source>
</reference>
<organism evidence="2 3">
    <name type="scientific">Candidatus Faecalibacterium intestinavium</name>
    <dbReference type="NCBI Taxonomy" id="2838580"/>
    <lineage>
        <taxon>Bacteria</taxon>
        <taxon>Bacillati</taxon>
        <taxon>Bacillota</taxon>
        <taxon>Clostridia</taxon>
        <taxon>Eubacteriales</taxon>
        <taxon>Oscillospiraceae</taxon>
        <taxon>Faecalibacterium</taxon>
    </lineage>
</organism>
<dbReference type="EMBL" id="JAHLFH010000138">
    <property type="protein sequence ID" value="MBU3820039.1"/>
    <property type="molecule type" value="Genomic_DNA"/>
</dbReference>
<reference evidence="2" key="2">
    <citation type="submission" date="2021-04" db="EMBL/GenBank/DDBJ databases">
        <authorList>
            <person name="Gilroy R."/>
        </authorList>
    </citation>
    <scope>NUCLEOTIDE SEQUENCE</scope>
    <source>
        <strain evidence="2">742</strain>
    </source>
</reference>
<feature type="signal peptide" evidence="1">
    <location>
        <begin position="1"/>
        <end position="27"/>
    </location>
</feature>
<name>A0A9E2KLK1_9FIRM</name>
<evidence type="ECO:0000256" key="1">
    <source>
        <dbReference type="SAM" id="SignalP"/>
    </source>
</evidence>
<protein>
    <submittedName>
        <fullName evidence="2">Uncharacterized protein</fullName>
    </submittedName>
</protein>
<keyword evidence="1" id="KW-0732">Signal</keyword>
<gene>
    <name evidence="2" type="ORF">H9864_06690</name>
</gene>
<proteinExistence type="predicted"/>